<dbReference type="Proteomes" id="UP001279734">
    <property type="component" value="Unassembled WGS sequence"/>
</dbReference>
<dbReference type="AlphaFoldDB" id="A0AAD3TKT1"/>
<gene>
    <name evidence="1" type="ORF">Nepgr_033110</name>
</gene>
<protein>
    <submittedName>
        <fullName evidence="1">Uncharacterized protein</fullName>
    </submittedName>
</protein>
<organism evidence="1 2">
    <name type="scientific">Nepenthes gracilis</name>
    <name type="common">Slender pitcher plant</name>
    <dbReference type="NCBI Taxonomy" id="150966"/>
    <lineage>
        <taxon>Eukaryota</taxon>
        <taxon>Viridiplantae</taxon>
        <taxon>Streptophyta</taxon>
        <taxon>Embryophyta</taxon>
        <taxon>Tracheophyta</taxon>
        <taxon>Spermatophyta</taxon>
        <taxon>Magnoliopsida</taxon>
        <taxon>eudicotyledons</taxon>
        <taxon>Gunneridae</taxon>
        <taxon>Pentapetalae</taxon>
        <taxon>Caryophyllales</taxon>
        <taxon>Nepenthaceae</taxon>
        <taxon>Nepenthes</taxon>
    </lineage>
</organism>
<keyword evidence="2" id="KW-1185">Reference proteome</keyword>
<evidence type="ECO:0000313" key="2">
    <source>
        <dbReference type="Proteomes" id="UP001279734"/>
    </source>
</evidence>
<reference evidence="1" key="1">
    <citation type="submission" date="2023-05" db="EMBL/GenBank/DDBJ databases">
        <title>Nepenthes gracilis genome sequencing.</title>
        <authorList>
            <person name="Fukushima K."/>
        </authorList>
    </citation>
    <scope>NUCLEOTIDE SEQUENCE</scope>
    <source>
        <strain evidence="1">SING2019-196</strain>
    </source>
</reference>
<name>A0AAD3TKT1_NEPGR</name>
<sequence length="75" mass="8292">MANPAILKHYYISNGKARNPSTQNLIQCFFNISLATSISLITVSKSRGLLQQNPSTQQLLPDNKYGPKEAASVWI</sequence>
<comment type="caution">
    <text evidence="1">The sequence shown here is derived from an EMBL/GenBank/DDBJ whole genome shotgun (WGS) entry which is preliminary data.</text>
</comment>
<accession>A0AAD3TKT1</accession>
<proteinExistence type="predicted"/>
<dbReference type="EMBL" id="BSYO01000040">
    <property type="protein sequence ID" value="GMH31267.1"/>
    <property type="molecule type" value="Genomic_DNA"/>
</dbReference>
<evidence type="ECO:0000313" key="1">
    <source>
        <dbReference type="EMBL" id="GMH31267.1"/>
    </source>
</evidence>